<dbReference type="EMBL" id="WIOL01000002">
    <property type="protein sequence ID" value="MQT17211.1"/>
    <property type="molecule type" value="Genomic_DNA"/>
</dbReference>
<gene>
    <name evidence="2" type="ORF">F3168_08035</name>
</gene>
<comment type="similarity">
    <text evidence="1">Belongs to the BolA/IbaG family.</text>
</comment>
<protein>
    <submittedName>
        <fullName evidence="2">BolA/IbaG family iron-sulfur metabolism protein</fullName>
    </submittedName>
</protein>
<dbReference type="InterPro" id="IPR002634">
    <property type="entry name" value="BolA"/>
</dbReference>
<dbReference type="PIRSF" id="PIRSF003113">
    <property type="entry name" value="BolA"/>
    <property type="match status" value="1"/>
</dbReference>
<dbReference type="InterPro" id="IPR036065">
    <property type="entry name" value="BolA-like_sf"/>
</dbReference>
<dbReference type="AlphaFoldDB" id="A0A7C9GRJ5"/>
<dbReference type="PANTHER" id="PTHR46230">
    <property type="match status" value="1"/>
</dbReference>
<dbReference type="Gene3D" id="3.30.300.90">
    <property type="entry name" value="BolA-like"/>
    <property type="match status" value="1"/>
</dbReference>
<evidence type="ECO:0000313" key="3">
    <source>
        <dbReference type="Proteomes" id="UP000481327"/>
    </source>
</evidence>
<sequence length="90" mass="9340">MGVVADEIETRLRAALQPTDLSIIDDSDSHRGHAGHSGAGESHFTVVLTAAAFAGQSRVARQRLVYAALGDLIAPDRVHALVIKASAPAA</sequence>
<dbReference type="Pfam" id="PF01722">
    <property type="entry name" value="BolA"/>
    <property type="match status" value="1"/>
</dbReference>
<accession>A0A7C9GRJ5</accession>
<comment type="caution">
    <text evidence="2">The sequence shown here is derived from an EMBL/GenBank/DDBJ whole genome shotgun (WGS) entry which is preliminary data.</text>
</comment>
<name>A0A7C9GRJ5_9SPHN</name>
<organism evidence="2 3">
    <name type="scientific">Sandarakinorhabdus fusca</name>
    <dbReference type="NCBI Taxonomy" id="1439888"/>
    <lineage>
        <taxon>Bacteria</taxon>
        <taxon>Pseudomonadati</taxon>
        <taxon>Pseudomonadota</taxon>
        <taxon>Alphaproteobacteria</taxon>
        <taxon>Sphingomonadales</taxon>
        <taxon>Sphingosinicellaceae</taxon>
        <taxon>Sandarakinorhabdus</taxon>
    </lineage>
</organism>
<reference evidence="2 3" key="1">
    <citation type="submission" date="2019-09" db="EMBL/GenBank/DDBJ databases">
        <title>Polymorphobacter sp. isolated from a lake in China.</title>
        <authorList>
            <person name="Liu Z."/>
        </authorList>
    </citation>
    <scope>NUCLEOTIDE SEQUENCE [LARGE SCALE GENOMIC DNA]</scope>
    <source>
        <strain evidence="2 3">D40P</strain>
    </source>
</reference>
<dbReference type="GO" id="GO:0016226">
    <property type="term" value="P:iron-sulfur cluster assembly"/>
    <property type="evidence" value="ECO:0007669"/>
    <property type="project" value="TreeGrafter"/>
</dbReference>
<dbReference type="OrthoDB" id="9811118at2"/>
<proteinExistence type="inferred from homology"/>
<evidence type="ECO:0000256" key="1">
    <source>
        <dbReference type="RuleBase" id="RU003860"/>
    </source>
</evidence>
<dbReference type="SUPFAM" id="SSF82657">
    <property type="entry name" value="BolA-like"/>
    <property type="match status" value="1"/>
</dbReference>
<evidence type="ECO:0000313" key="2">
    <source>
        <dbReference type="EMBL" id="MQT17211.1"/>
    </source>
</evidence>
<dbReference type="Proteomes" id="UP000481327">
    <property type="component" value="Unassembled WGS sequence"/>
</dbReference>
<dbReference type="RefSeq" id="WP_152577620.1">
    <property type="nucleotide sequence ID" value="NZ_JAATJI010000001.1"/>
</dbReference>
<dbReference type="PANTHER" id="PTHR46230:SF7">
    <property type="entry name" value="BOLA-LIKE PROTEIN 1"/>
    <property type="match status" value="1"/>
</dbReference>
<keyword evidence="3" id="KW-1185">Reference proteome</keyword>